<comment type="caution">
    <text evidence="11">The sequence shown here is derived from an EMBL/GenBank/DDBJ whole genome shotgun (WGS) entry which is preliminary data.</text>
</comment>
<keyword evidence="7 9" id="KW-0975">Bacterial flagellum</keyword>
<keyword evidence="6 9" id="KW-0472">Membrane</keyword>
<dbReference type="RefSeq" id="WP_344761856.1">
    <property type="nucleotide sequence ID" value="NZ_BAAAZE010000005.1"/>
</dbReference>
<accession>A0ABP7SQD5</accession>
<proteinExistence type="inferred from homology"/>
<gene>
    <name evidence="9 11" type="primary">flgH</name>
    <name evidence="11" type="ORF">GCM10022212_07130</name>
</gene>
<comment type="subunit">
    <text evidence="4 9">The basal body constitutes a major portion of the flagellar organelle and consists of four rings (L,P,S, and M) mounted on a central rod.</text>
</comment>
<keyword evidence="8 9" id="KW-0998">Cell outer membrane</keyword>
<reference evidence="12" key="1">
    <citation type="journal article" date="2019" name="Int. J. Syst. Evol. Microbiol.">
        <title>The Global Catalogue of Microorganisms (GCM) 10K type strain sequencing project: providing services to taxonomists for standard genome sequencing and annotation.</title>
        <authorList>
            <consortium name="The Broad Institute Genomics Platform"/>
            <consortium name="The Broad Institute Genome Sequencing Center for Infectious Disease"/>
            <person name="Wu L."/>
            <person name="Ma J."/>
        </authorList>
    </citation>
    <scope>NUCLEOTIDE SEQUENCE [LARGE SCALE GENOMIC DNA]</scope>
    <source>
        <strain evidence="12">JCM 16673</strain>
    </source>
</reference>
<protein>
    <recommendedName>
        <fullName evidence="9">Flagellar L-ring protein</fullName>
    </recommendedName>
    <alternativeName>
        <fullName evidence="9">Basal body L-ring protein</fullName>
    </alternativeName>
</protein>
<keyword evidence="5 9" id="KW-0732">Signal</keyword>
<evidence type="ECO:0000256" key="9">
    <source>
        <dbReference type="HAMAP-Rule" id="MF_00415"/>
    </source>
</evidence>
<keyword evidence="11" id="KW-0282">Flagellum</keyword>
<feature type="chain" id="PRO_5046769062" description="Flagellar L-ring protein" evidence="10">
    <location>
        <begin position="22"/>
        <end position="223"/>
    </location>
</feature>
<feature type="signal peptide" evidence="10">
    <location>
        <begin position="1"/>
        <end position="21"/>
    </location>
</feature>
<keyword evidence="9" id="KW-0449">Lipoprotein</keyword>
<keyword evidence="11" id="KW-0969">Cilium</keyword>
<evidence type="ECO:0000313" key="12">
    <source>
        <dbReference type="Proteomes" id="UP001501353"/>
    </source>
</evidence>
<evidence type="ECO:0000256" key="10">
    <source>
        <dbReference type="SAM" id="SignalP"/>
    </source>
</evidence>
<comment type="similarity">
    <text evidence="3 9">Belongs to the FlgH family.</text>
</comment>
<evidence type="ECO:0000256" key="5">
    <source>
        <dbReference type="ARBA" id="ARBA00022729"/>
    </source>
</evidence>
<comment type="function">
    <text evidence="1 9">Assembles around the rod to form the L-ring and probably protects the motor/basal body from shearing forces during rotation.</text>
</comment>
<dbReference type="Proteomes" id="UP001501353">
    <property type="component" value="Unassembled WGS sequence"/>
</dbReference>
<dbReference type="EMBL" id="BAAAZE010000005">
    <property type="protein sequence ID" value="GAA4015032.1"/>
    <property type="molecule type" value="Genomic_DNA"/>
</dbReference>
<keyword evidence="12" id="KW-1185">Reference proteome</keyword>
<evidence type="ECO:0000256" key="2">
    <source>
        <dbReference type="ARBA" id="ARBA00004370"/>
    </source>
</evidence>
<evidence type="ECO:0000256" key="8">
    <source>
        <dbReference type="ARBA" id="ARBA00023237"/>
    </source>
</evidence>
<dbReference type="InterPro" id="IPR000527">
    <property type="entry name" value="Flag_Lring"/>
</dbReference>
<evidence type="ECO:0000313" key="11">
    <source>
        <dbReference type="EMBL" id="GAA4015032.1"/>
    </source>
</evidence>
<evidence type="ECO:0000256" key="7">
    <source>
        <dbReference type="ARBA" id="ARBA00023143"/>
    </source>
</evidence>
<sequence>MNFPFRLSFIVLLAAIASGCAVVPTSIVQQPTTSRTPRPVPVAANNGAIFQTVAYRPLFEDRRARLVGDTLTITINEKTTAGKADASSASKTGSASLAVPKLFGAPASTTADLAITASGGNKFDAKGAATSNNNFNGTIGVTVVEVLSNGYLVVSGEKQVGLDRGTEFIRFSGVVNPDFIVGGNNVASTQVADARVEYRTNTHIDPAEMMGLLTRFFLSVIPL</sequence>
<dbReference type="PANTHER" id="PTHR34933">
    <property type="entry name" value="FLAGELLAR L-RING PROTEIN"/>
    <property type="match status" value="1"/>
</dbReference>
<comment type="subcellular location">
    <subcellularLocation>
        <location evidence="9">Cell outer membrane</location>
        <topology evidence="9">Lipid-anchor</topology>
    </subcellularLocation>
    <subcellularLocation>
        <location evidence="9">Bacterial flagellum basal body</location>
    </subcellularLocation>
    <subcellularLocation>
        <location evidence="2">Membrane</location>
    </subcellularLocation>
</comment>
<dbReference type="PANTHER" id="PTHR34933:SF3">
    <property type="entry name" value="FLAGELLAR L-RING PROTEIN"/>
    <property type="match status" value="1"/>
</dbReference>
<name>A0ABP7SQD5_9BURK</name>
<dbReference type="HAMAP" id="MF_00415">
    <property type="entry name" value="FlgH"/>
    <property type="match status" value="1"/>
</dbReference>
<dbReference type="Pfam" id="PF02107">
    <property type="entry name" value="FlgH"/>
    <property type="match status" value="1"/>
</dbReference>
<evidence type="ECO:0000256" key="6">
    <source>
        <dbReference type="ARBA" id="ARBA00023136"/>
    </source>
</evidence>
<organism evidence="11 12">
    <name type="scientific">Actimicrobium antarcticum</name>
    <dbReference type="NCBI Taxonomy" id="1051899"/>
    <lineage>
        <taxon>Bacteria</taxon>
        <taxon>Pseudomonadati</taxon>
        <taxon>Pseudomonadota</taxon>
        <taxon>Betaproteobacteria</taxon>
        <taxon>Burkholderiales</taxon>
        <taxon>Oxalobacteraceae</taxon>
        <taxon>Actimicrobium</taxon>
    </lineage>
</organism>
<evidence type="ECO:0000256" key="4">
    <source>
        <dbReference type="ARBA" id="ARBA00011439"/>
    </source>
</evidence>
<evidence type="ECO:0000256" key="1">
    <source>
        <dbReference type="ARBA" id="ARBA00002591"/>
    </source>
</evidence>
<dbReference type="PRINTS" id="PR01008">
    <property type="entry name" value="FLGLRINGFLGH"/>
</dbReference>
<dbReference type="PROSITE" id="PS51257">
    <property type="entry name" value="PROKAR_LIPOPROTEIN"/>
    <property type="match status" value="1"/>
</dbReference>
<evidence type="ECO:0000256" key="3">
    <source>
        <dbReference type="ARBA" id="ARBA00006929"/>
    </source>
</evidence>
<keyword evidence="11" id="KW-0966">Cell projection</keyword>